<feature type="region of interest" description="Disordered" evidence="1">
    <location>
        <begin position="1"/>
        <end position="34"/>
    </location>
</feature>
<dbReference type="Proteomes" id="UP000299102">
    <property type="component" value="Unassembled WGS sequence"/>
</dbReference>
<evidence type="ECO:0000313" key="3">
    <source>
        <dbReference type="Proteomes" id="UP000299102"/>
    </source>
</evidence>
<feature type="compositionally biased region" description="Pro residues" evidence="1">
    <location>
        <begin position="18"/>
        <end position="29"/>
    </location>
</feature>
<protein>
    <submittedName>
        <fullName evidence="2">Uncharacterized protein</fullName>
    </submittedName>
</protein>
<proteinExistence type="predicted"/>
<dbReference type="AlphaFoldDB" id="A0A4C1XYZ6"/>
<comment type="caution">
    <text evidence="2">The sequence shown here is derived from an EMBL/GenBank/DDBJ whole genome shotgun (WGS) entry which is preliminary data.</text>
</comment>
<evidence type="ECO:0000313" key="2">
    <source>
        <dbReference type="EMBL" id="GBP67539.1"/>
    </source>
</evidence>
<dbReference type="EMBL" id="BGZK01000986">
    <property type="protein sequence ID" value="GBP67539.1"/>
    <property type="molecule type" value="Genomic_DNA"/>
</dbReference>
<evidence type="ECO:0000256" key="1">
    <source>
        <dbReference type="SAM" id="MobiDB-lite"/>
    </source>
</evidence>
<keyword evidence="3" id="KW-1185">Reference proteome</keyword>
<name>A0A4C1XYZ6_EUMVA</name>
<sequence>MRGEELIEIPDTACAQPHAPPALRRPPGPARQRRPIAPEMLINLIPCRQGKRFKRAGIAQLLPGDGRIGLKLTSFCRLNRHETRHFQCRRYEKVIFKSDDLESL</sequence>
<accession>A0A4C1XYZ6</accession>
<gene>
    <name evidence="2" type="ORF">EVAR_36667_1</name>
</gene>
<organism evidence="2 3">
    <name type="scientific">Eumeta variegata</name>
    <name type="common">Bagworm moth</name>
    <name type="synonym">Eumeta japonica</name>
    <dbReference type="NCBI Taxonomy" id="151549"/>
    <lineage>
        <taxon>Eukaryota</taxon>
        <taxon>Metazoa</taxon>
        <taxon>Ecdysozoa</taxon>
        <taxon>Arthropoda</taxon>
        <taxon>Hexapoda</taxon>
        <taxon>Insecta</taxon>
        <taxon>Pterygota</taxon>
        <taxon>Neoptera</taxon>
        <taxon>Endopterygota</taxon>
        <taxon>Lepidoptera</taxon>
        <taxon>Glossata</taxon>
        <taxon>Ditrysia</taxon>
        <taxon>Tineoidea</taxon>
        <taxon>Psychidae</taxon>
        <taxon>Oiketicinae</taxon>
        <taxon>Eumeta</taxon>
    </lineage>
</organism>
<reference evidence="2 3" key="1">
    <citation type="journal article" date="2019" name="Commun. Biol.">
        <title>The bagworm genome reveals a unique fibroin gene that provides high tensile strength.</title>
        <authorList>
            <person name="Kono N."/>
            <person name="Nakamura H."/>
            <person name="Ohtoshi R."/>
            <person name="Tomita M."/>
            <person name="Numata K."/>
            <person name="Arakawa K."/>
        </authorList>
    </citation>
    <scope>NUCLEOTIDE SEQUENCE [LARGE SCALE GENOMIC DNA]</scope>
</reference>